<dbReference type="InterPro" id="IPR045865">
    <property type="entry name" value="ACT-like_dom_sf"/>
</dbReference>
<name>A0A538TD91_UNCEI</name>
<keyword evidence="2" id="KW-0378">Hydrolase</keyword>
<comment type="caution">
    <text evidence="2">The sequence shown here is derived from an EMBL/GenBank/DDBJ whole genome shotgun (WGS) entry which is preliminary data.</text>
</comment>
<gene>
    <name evidence="2" type="ORF">E6K78_12635</name>
</gene>
<proteinExistence type="predicted"/>
<evidence type="ECO:0000313" key="3">
    <source>
        <dbReference type="Proteomes" id="UP000316609"/>
    </source>
</evidence>
<dbReference type="Pfam" id="PF19296">
    <property type="entry name" value="RelA_AH_RIS"/>
    <property type="match status" value="1"/>
</dbReference>
<dbReference type="Proteomes" id="UP000316609">
    <property type="component" value="Unassembled WGS sequence"/>
</dbReference>
<feature type="domain" description="ACT" evidence="1">
    <location>
        <begin position="121"/>
        <end position="195"/>
    </location>
</feature>
<dbReference type="InterPro" id="IPR045600">
    <property type="entry name" value="RelA/SpoT_AH_RIS"/>
</dbReference>
<dbReference type="InterPro" id="IPR002912">
    <property type="entry name" value="ACT_dom"/>
</dbReference>
<dbReference type="AlphaFoldDB" id="A0A538TD91"/>
<dbReference type="SUPFAM" id="SSF55021">
    <property type="entry name" value="ACT-like"/>
    <property type="match status" value="1"/>
</dbReference>
<reference evidence="2 3" key="1">
    <citation type="journal article" date="2019" name="Nat. Microbiol.">
        <title>Mediterranean grassland soil C-N compound turnover is dependent on rainfall and depth, and is mediated by genomically divergent microorganisms.</title>
        <authorList>
            <person name="Diamond S."/>
            <person name="Andeer P.F."/>
            <person name="Li Z."/>
            <person name="Crits-Christoph A."/>
            <person name="Burstein D."/>
            <person name="Anantharaman K."/>
            <person name="Lane K.R."/>
            <person name="Thomas B.C."/>
            <person name="Pan C."/>
            <person name="Northen T.R."/>
            <person name="Banfield J.F."/>
        </authorList>
    </citation>
    <scope>NUCLEOTIDE SEQUENCE [LARGE SCALE GENOMIC DNA]</scope>
    <source>
        <strain evidence="2">WS_8</strain>
    </source>
</reference>
<sequence>SADDLLASIGYGKSSVQQVLGRLAPTTVHDQEATPEAKVQKLSRKTEGAVRIRGVDDLLVRFGKCCSPVPGDGIVGFITRGRGLTVHARDCLTVVKNVLDKERLLSVEWEDGEPTKRPVKIAVYIGQDRPGLLAEITGAISSRQGNITRADVTVTEDRRGLNHFVVEVDDLRQLQDIMQAIRDVKDVINVERLRGA</sequence>
<dbReference type="PROSITE" id="PS51671">
    <property type="entry name" value="ACT"/>
    <property type="match status" value="1"/>
</dbReference>
<accession>A0A538TD91</accession>
<dbReference type="CDD" id="cd04876">
    <property type="entry name" value="ACT_RelA-SpoT"/>
    <property type="match status" value="1"/>
</dbReference>
<evidence type="ECO:0000313" key="2">
    <source>
        <dbReference type="EMBL" id="TMQ61600.1"/>
    </source>
</evidence>
<dbReference type="GO" id="GO:0016787">
    <property type="term" value="F:hydrolase activity"/>
    <property type="evidence" value="ECO:0007669"/>
    <property type="project" value="UniProtKB-KW"/>
</dbReference>
<organism evidence="2 3">
    <name type="scientific">Eiseniibacteriota bacterium</name>
    <dbReference type="NCBI Taxonomy" id="2212470"/>
    <lineage>
        <taxon>Bacteria</taxon>
        <taxon>Candidatus Eiseniibacteriota</taxon>
    </lineage>
</organism>
<evidence type="ECO:0000259" key="1">
    <source>
        <dbReference type="PROSITE" id="PS51671"/>
    </source>
</evidence>
<dbReference type="Gene3D" id="3.30.70.260">
    <property type="match status" value="1"/>
</dbReference>
<protein>
    <submittedName>
        <fullName evidence="2">Bifunctional (P)ppGpp synthetase/guanosine-3',5'-bis(Diphosphate) 3'-pyrophosphohydrolase</fullName>
    </submittedName>
</protein>
<feature type="non-terminal residue" evidence="2">
    <location>
        <position position="1"/>
    </location>
</feature>
<dbReference type="Pfam" id="PF13291">
    <property type="entry name" value="ACT_4"/>
    <property type="match status" value="1"/>
</dbReference>
<dbReference type="EMBL" id="VBOY01000169">
    <property type="protein sequence ID" value="TMQ61600.1"/>
    <property type="molecule type" value="Genomic_DNA"/>
</dbReference>